<accession>A0ABV7PBM2</accession>
<name>A0ABV7PBM2_9PSEU</name>
<dbReference type="Pfam" id="PF14525">
    <property type="entry name" value="AraC_binding_2"/>
    <property type="match status" value="1"/>
</dbReference>
<dbReference type="InterPro" id="IPR009057">
    <property type="entry name" value="Homeodomain-like_sf"/>
</dbReference>
<dbReference type="InterPro" id="IPR018060">
    <property type="entry name" value="HTH_AraC"/>
</dbReference>
<dbReference type="RefSeq" id="WP_378247989.1">
    <property type="nucleotide sequence ID" value="NZ_JBHRWK010000164.1"/>
</dbReference>
<dbReference type="Pfam" id="PF12833">
    <property type="entry name" value="HTH_18"/>
    <property type="match status" value="1"/>
</dbReference>
<dbReference type="PROSITE" id="PS00041">
    <property type="entry name" value="HTH_ARAC_FAMILY_1"/>
    <property type="match status" value="1"/>
</dbReference>
<dbReference type="InterPro" id="IPR035418">
    <property type="entry name" value="AraC-bd_2"/>
</dbReference>
<feature type="domain" description="HTH araC/xylS-type" evidence="4">
    <location>
        <begin position="218"/>
        <end position="318"/>
    </location>
</feature>
<organism evidence="5 6">
    <name type="scientific">Amycolatopsis speibonae</name>
    <dbReference type="NCBI Taxonomy" id="1450224"/>
    <lineage>
        <taxon>Bacteria</taxon>
        <taxon>Bacillati</taxon>
        <taxon>Actinomycetota</taxon>
        <taxon>Actinomycetes</taxon>
        <taxon>Pseudonocardiales</taxon>
        <taxon>Pseudonocardiaceae</taxon>
        <taxon>Amycolatopsis</taxon>
    </lineage>
</organism>
<keyword evidence="2" id="KW-0238">DNA-binding</keyword>
<dbReference type="PANTHER" id="PTHR46796">
    <property type="entry name" value="HTH-TYPE TRANSCRIPTIONAL ACTIVATOR RHAS-RELATED"/>
    <property type="match status" value="1"/>
</dbReference>
<keyword evidence="1" id="KW-0805">Transcription regulation</keyword>
<comment type="caution">
    <text evidence="5">The sequence shown here is derived from an EMBL/GenBank/DDBJ whole genome shotgun (WGS) entry which is preliminary data.</text>
</comment>
<dbReference type="EMBL" id="JBHRWK010000164">
    <property type="protein sequence ID" value="MFC3456536.1"/>
    <property type="molecule type" value="Genomic_DNA"/>
</dbReference>
<gene>
    <name evidence="5" type="ORF">ACFOSH_44575</name>
</gene>
<dbReference type="InterPro" id="IPR050204">
    <property type="entry name" value="AraC_XylS_family_regulators"/>
</dbReference>
<protein>
    <submittedName>
        <fullName evidence="5">AraC family transcriptional regulator</fullName>
    </submittedName>
</protein>
<dbReference type="PANTHER" id="PTHR46796:SF12">
    <property type="entry name" value="HTH-TYPE DNA-BINDING TRANSCRIPTIONAL ACTIVATOR EUTR"/>
    <property type="match status" value="1"/>
</dbReference>
<dbReference type="InterPro" id="IPR018062">
    <property type="entry name" value="HTH_AraC-typ_CS"/>
</dbReference>
<sequence>MTTPVPLHRHLRLRTTDVGEAESTCGQVMSSHRLRVARHAEFGARLHTVDIGSSTLLYVVYHGDTEVTALAPMEYYTLQLILGGAMDIATDVGSRRAEAGQACIVSPSERLRLRFAPGTVQVAAKLPRDVVEQGYSRLGAEPADRLVFGPAVPDGSPWPGLLRLAVDTVDRFDSGILPPSVGLELERTLVTALLLAQPHDHDQAMFRGGGVRGYRAAGVAADALNADPASPMTPGELARAAGVSLRTLQEGFRSRFGTTVTGYHRELRLDRAHRMLSAAEETRSVADIALACGFLHFGRFARHYRLRYGITPSTTLHASRGTDRPARNG</sequence>
<evidence type="ECO:0000256" key="3">
    <source>
        <dbReference type="ARBA" id="ARBA00023163"/>
    </source>
</evidence>
<evidence type="ECO:0000313" key="5">
    <source>
        <dbReference type="EMBL" id="MFC3456536.1"/>
    </source>
</evidence>
<keyword evidence="6" id="KW-1185">Reference proteome</keyword>
<proteinExistence type="predicted"/>
<evidence type="ECO:0000256" key="2">
    <source>
        <dbReference type="ARBA" id="ARBA00023125"/>
    </source>
</evidence>
<keyword evidence="3" id="KW-0804">Transcription</keyword>
<evidence type="ECO:0000313" key="6">
    <source>
        <dbReference type="Proteomes" id="UP001595645"/>
    </source>
</evidence>
<dbReference type="Proteomes" id="UP001595645">
    <property type="component" value="Unassembled WGS sequence"/>
</dbReference>
<dbReference type="SUPFAM" id="SSF46689">
    <property type="entry name" value="Homeodomain-like"/>
    <property type="match status" value="2"/>
</dbReference>
<evidence type="ECO:0000256" key="1">
    <source>
        <dbReference type="ARBA" id="ARBA00023015"/>
    </source>
</evidence>
<reference evidence="6" key="1">
    <citation type="journal article" date="2019" name="Int. J. Syst. Evol. Microbiol.">
        <title>The Global Catalogue of Microorganisms (GCM) 10K type strain sequencing project: providing services to taxonomists for standard genome sequencing and annotation.</title>
        <authorList>
            <consortium name="The Broad Institute Genomics Platform"/>
            <consortium name="The Broad Institute Genome Sequencing Center for Infectious Disease"/>
            <person name="Wu L."/>
            <person name="Ma J."/>
        </authorList>
    </citation>
    <scope>NUCLEOTIDE SEQUENCE [LARGE SCALE GENOMIC DNA]</scope>
    <source>
        <strain evidence="6">CGMCC 4.7676</strain>
    </source>
</reference>
<dbReference type="SMART" id="SM00342">
    <property type="entry name" value="HTH_ARAC"/>
    <property type="match status" value="1"/>
</dbReference>
<evidence type="ECO:0000259" key="4">
    <source>
        <dbReference type="PROSITE" id="PS01124"/>
    </source>
</evidence>
<dbReference type="PROSITE" id="PS01124">
    <property type="entry name" value="HTH_ARAC_FAMILY_2"/>
    <property type="match status" value="1"/>
</dbReference>
<dbReference type="Gene3D" id="1.10.10.60">
    <property type="entry name" value="Homeodomain-like"/>
    <property type="match status" value="1"/>
</dbReference>